<dbReference type="InterPro" id="IPR036034">
    <property type="entry name" value="PDZ_sf"/>
</dbReference>
<keyword evidence="1" id="KW-0812">Transmembrane</keyword>
<dbReference type="Proteomes" id="UP000013827">
    <property type="component" value="Unassembled WGS sequence"/>
</dbReference>
<feature type="signal peptide" evidence="2">
    <location>
        <begin position="1"/>
        <end position="22"/>
    </location>
</feature>
<feature type="transmembrane region" description="Helical" evidence="1">
    <location>
        <begin position="246"/>
        <end position="266"/>
    </location>
</feature>
<dbReference type="AlphaFoldDB" id="A0A0D3JF00"/>
<dbReference type="Gene3D" id="2.30.42.10">
    <property type="match status" value="1"/>
</dbReference>
<keyword evidence="1" id="KW-0472">Membrane</keyword>
<dbReference type="EnsemblProtists" id="EOD22085">
    <property type="protein sequence ID" value="EOD22085"/>
    <property type="gene ID" value="EMIHUDRAFT_458202"/>
</dbReference>
<reference evidence="3" key="2">
    <citation type="submission" date="2024-10" db="UniProtKB">
        <authorList>
            <consortium name="EnsemblProtists"/>
        </authorList>
    </citation>
    <scope>IDENTIFICATION</scope>
</reference>
<name>A0A0D3JF00_EMIH1</name>
<dbReference type="RefSeq" id="XP_005774514.1">
    <property type="nucleotide sequence ID" value="XM_005774457.1"/>
</dbReference>
<dbReference type="GeneID" id="17267653"/>
<organism evidence="3 4">
    <name type="scientific">Emiliania huxleyi (strain CCMP1516)</name>
    <dbReference type="NCBI Taxonomy" id="280463"/>
    <lineage>
        <taxon>Eukaryota</taxon>
        <taxon>Haptista</taxon>
        <taxon>Haptophyta</taxon>
        <taxon>Prymnesiophyceae</taxon>
        <taxon>Isochrysidales</taxon>
        <taxon>Noelaerhabdaceae</taxon>
        <taxon>Emiliania</taxon>
    </lineage>
</organism>
<reference evidence="4" key="1">
    <citation type="journal article" date="2013" name="Nature">
        <title>Pan genome of the phytoplankton Emiliania underpins its global distribution.</title>
        <authorList>
            <person name="Read B.A."/>
            <person name="Kegel J."/>
            <person name="Klute M.J."/>
            <person name="Kuo A."/>
            <person name="Lefebvre S.C."/>
            <person name="Maumus F."/>
            <person name="Mayer C."/>
            <person name="Miller J."/>
            <person name="Monier A."/>
            <person name="Salamov A."/>
            <person name="Young J."/>
            <person name="Aguilar M."/>
            <person name="Claverie J.M."/>
            <person name="Frickenhaus S."/>
            <person name="Gonzalez K."/>
            <person name="Herman E.K."/>
            <person name="Lin Y.C."/>
            <person name="Napier J."/>
            <person name="Ogata H."/>
            <person name="Sarno A.F."/>
            <person name="Shmutz J."/>
            <person name="Schroeder D."/>
            <person name="de Vargas C."/>
            <person name="Verret F."/>
            <person name="von Dassow P."/>
            <person name="Valentin K."/>
            <person name="Van de Peer Y."/>
            <person name="Wheeler G."/>
            <person name="Dacks J.B."/>
            <person name="Delwiche C.F."/>
            <person name="Dyhrman S.T."/>
            <person name="Glockner G."/>
            <person name="John U."/>
            <person name="Richards T."/>
            <person name="Worden A.Z."/>
            <person name="Zhang X."/>
            <person name="Grigoriev I.V."/>
            <person name="Allen A.E."/>
            <person name="Bidle K."/>
            <person name="Borodovsky M."/>
            <person name="Bowler C."/>
            <person name="Brownlee C."/>
            <person name="Cock J.M."/>
            <person name="Elias M."/>
            <person name="Gladyshev V.N."/>
            <person name="Groth M."/>
            <person name="Guda C."/>
            <person name="Hadaegh A."/>
            <person name="Iglesias-Rodriguez M.D."/>
            <person name="Jenkins J."/>
            <person name="Jones B.M."/>
            <person name="Lawson T."/>
            <person name="Leese F."/>
            <person name="Lindquist E."/>
            <person name="Lobanov A."/>
            <person name="Lomsadze A."/>
            <person name="Malik S.B."/>
            <person name="Marsh M.E."/>
            <person name="Mackinder L."/>
            <person name="Mock T."/>
            <person name="Mueller-Roeber B."/>
            <person name="Pagarete A."/>
            <person name="Parker M."/>
            <person name="Probert I."/>
            <person name="Quesneville H."/>
            <person name="Raines C."/>
            <person name="Rensing S.A."/>
            <person name="Riano-Pachon D.M."/>
            <person name="Richier S."/>
            <person name="Rokitta S."/>
            <person name="Shiraiwa Y."/>
            <person name="Soanes D.M."/>
            <person name="van der Giezen M."/>
            <person name="Wahlund T.M."/>
            <person name="Williams B."/>
            <person name="Wilson W."/>
            <person name="Wolfe G."/>
            <person name="Wurch L.L."/>
        </authorList>
    </citation>
    <scope>NUCLEOTIDE SEQUENCE</scope>
</reference>
<protein>
    <recommendedName>
        <fullName evidence="5">PDZ domain-containing protein</fullName>
    </recommendedName>
</protein>
<sequence length="267" mass="27735">MAGCALLCVLAVFAMQALAVQAISPSVGSSAKHPKPIRRALRVRRASSRPVCCGRHSGMRMCADVEGALAVERVYVRLDGVAAAELANAAAAAGEQQLWPAQAWEAGAGAAMLVISPARRVVVLNDSSPAAAAGLRLLDVLVAVDGERTPSLSKAAHLLARGSPPKLVCVLRPVERASEQPPPRGPAAEAEDLQRLSDRVWKLAHLGAAALPAAPLGEGETDPELRRVAKMADWAKEADFAVVKRGAAAGIVVVIQVLVWAAVFLAA</sequence>
<dbReference type="GeneID" id="17278119"/>
<proteinExistence type="predicted"/>
<dbReference type="KEGG" id="ehx:EMIHUDRAFT_458202"/>
<feature type="chain" id="PRO_5044053559" description="PDZ domain-containing protein" evidence="2">
    <location>
        <begin position="23"/>
        <end position="267"/>
    </location>
</feature>
<keyword evidence="2" id="KW-0732">Signal</keyword>
<evidence type="ECO:0008006" key="5">
    <source>
        <dbReference type="Google" id="ProtNLM"/>
    </source>
</evidence>
<accession>A0A0D3JF00</accession>
<dbReference type="EnsemblProtists" id="EOD32847">
    <property type="protein sequence ID" value="EOD32847"/>
    <property type="gene ID" value="EMIHUDRAFT_441710"/>
</dbReference>
<dbReference type="PaxDb" id="2903-EOD22085"/>
<evidence type="ECO:0000313" key="4">
    <source>
        <dbReference type="Proteomes" id="UP000013827"/>
    </source>
</evidence>
<dbReference type="HOGENOM" id="CLU_1043663_0_0_1"/>
<dbReference type="SUPFAM" id="SSF50156">
    <property type="entry name" value="PDZ domain-like"/>
    <property type="match status" value="1"/>
</dbReference>
<keyword evidence="4" id="KW-1185">Reference proteome</keyword>
<dbReference type="RefSeq" id="XP_005785276.1">
    <property type="nucleotide sequence ID" value="XM_005785219.1"/>
</dbReference>
<evidence type="ECO:0000256" key="1">
    <source>
        <dbReference type="SAM" id="Phobius"/>
    </source>
</evidence>
<keyword evidence="1" id="KW-1133">Transmembrane helix</keyword>
<evidence type="ECO:0000313" key="3">
    <source>
        <dbReference type="EnsemblProtists" id="EOD22085"/>
    </source>
</evidence>
<evidence type="ECO:0000256" key="2">
    <source>
        <dbReference type="SAM" id="SignalP"/>
    </source>
</evidence>
<dbReference type="KEGG" id="ehx:EMIHUDRAFT_441710"/>